<evidence type="ECO:0000256" key="9">
    <source>
        <dbReference type="SAM" id="SignalP"/>
    </source>
</evidence>
<accession>A0A2I6U1M4</accession>
<dbReference type="GO" id="GO:0005509">
    <property type="term" value="F:calcium ion binding"/>
    <property type="evidence" value="ECO:0007669"/>
    <property type="project" value="InterPro"/>
</dbReference>
<keyword evidence="5 8" id="KW-1133">Transmembrane helix</keyword>
<dbReference type="PROSITE" id="PS50222">
    <property type="entry name" value="EF_HAND_2"/>
    <property type="match status" value="1"/>
</dbReference>
<evidence type="ECO:0000256" key="8">
    <source>
        <dbReference type="SAM" id="Phobius"/>
    </source>
</evidence>
<evidence type="ECO:0000256" key="7">
    <source>
        <dbReference type="SAM" id="MobiDB-lite"/>
    </source>
</evidence>
<feature type="transmembrane region" description="Helical" evidence="8">
    <location>
        <begin position="291"/>
        <end position="312"/>
    </location>
</feature>
<dbReference type="SUPFAM" id="SSF47473">
    <property type="entry name" value="EF-hand"/>
    <property type="match status" value="1"/>
</dbReference>
<dbReference type="InterPro" id="IPR002048">
    <property type="entry name" value="EF_hand_dom"/>
</dbReference>
<dbReference type="PROSITE" id="PS00018">
    <property type="entry name" value="EF_HAND_1"/>
    <property type="match status" value="2"/>
</dbReference>
<dbReference type="PANTHER" id="PTHR33510:SF5">
    <property type="entry name" value="PROTEIN TIC 20-II, CHLOROPLASTIC"/>
    <property type="match status" value="1"/>
</dbReference>
<dbReference type="GO" id="GO:0031969">
    <property type="term" value="C:chloroplast membrane"/>
    <property type="evidence" value="ECO:0007669"/>
    <property type="project" value="UniProtKB-SubCell"/>
</dbReference>
<sequence>MAPFTSSIIPLLALLLGSTTAFVTPTGRGASWSLPSVQQSSTFTAVARQAIRRSSPCLSMMATGTSSEVEVAQEKAARLRETAAAFRAQAAELEDKRTQERQAGAERSFNSFDSNQDGAVDIVELKAGLEGPLRRSFVKQLTARMGRKPDREEIDARIAALPGGSLFPDDLARKLIDTYDQNGDGLLQRSEFAPTEELRTRLENMFRDQQETARQARVEERQRQMEDKLAAEVGTGAGAVVPAGGVNDGPATAADKALSALPYLLPLVDGISFAGHLFGAFPEQTAWAQPLAAVLLALRSLPFATLVGFFSLSALSGNPQVNKLVRFNMQQAINLDIALIVPGVLGALASVSLGQDAYKLVPLAEAGSDVVFVAMLAAVAYSVVTSSTGSFPNKLPLLGRLNRENPDREEEEQ</sequence>
<name>A0A2I6U1M4_SACJA</name>
<dbReference type="EMBL" id="KY411553">
    <property type="protein sequence ID" value="AUO68230.1"/>
    <property type="molecule type" value="Genomic_DNA"/>
</dbReference>
<protein>
    <submittedName>
        <fullName evidence="11">Tic20-like protein</fullName>
    </submittedName>
</protein>
<feature type="region of interest" description="Disordered" evidence="7">
    <location>
        <begin position="92"/>
        <end position="111"/>
    </location>
</feature>
<dbReference type="PANTHER" id="PTHR33510">
    <property type="entry name" value="PROTEIN TIC 20-II, CHLOROPLASTIC"/>
    <property type="match status" value="1"/>
</dbReference>
<feature type="signal peptide" evidence="9">
    <location>
        <begin position="1"/>
        <end position="21"/>
    </location>
</feature>
<dbReference type="CDD" id="cd00051">
    <property type="entry name" value="EFh"/>
    <property type="match status" value="1"/>
</dbReference>
<evidence type="ECO:0000256" key="1">
    <source>
        <dbReference type="ARBA" id="ARBA00004508"/>
    </source>
</evidence>
<keyword evidence="6 8" id="KW-0472">Membrane</keyword>
<feature type="transmembrane region" description="Helical" evidence="8">
    <location>
        <begin position="366"/>
        <end position="384"/>
    </location>
</feature>
<evidence type="ECO:0000256" key="5">
    <source>
        <dbReference type="ARBA" id="ARBA00022989"/>
    </source>
</evidence>
<keyword evidence="3 8" id="KW-0812">Transmembrane</keyword>
<evidence type="ECO:0000256" key="3">
    <source>
        <dbReference type="ARBA" id="ARBA00022692"/>
    </source>
</evidence>
<keyword evidence="4" id="KW-0106">Calcium</keyword>
<feature type="domain" description="EF-hand" evidence="10">
    <location>
        <begin position="100"/>
        <end position="135"/>
    </location>
</feature>
<comment type="similarity">
    <text evidence="2">Belongs to the Tic20 family.</text>
</comment>
<feature type="chain" id="PRO_5014334128" evidence="9">
    <location>
        <begin position="22"/>
        <end position="413"/>
    </location>
</feature>
<dbReference type="InterPro" id="IPR005691">
    <property type="entry name" value="Tic20"/>
</dbReference>
<feature type="transmembrane region" description="Helical" evidence="8">
    <location>
        <begin position="333"/>
        <end position="354"/>
    </location>
</feature>
<dbReference type="InterPro" id="IPR018247">
    <property type="entry name" value="EF_Hand_1_Ca_BS"/>
</dbReference>
<comment type="subcellular location">
    <subcellularLocation>
        <location evidence="1">Plastid</location>
        <location evidence="1">Chloroplast membrane</location>
        <topology evidence="1">Multi-pass membrane protein</topology>
    </subcellularLocation>
</comment>
<dbReference type="AlphaFoldDB" id="A0A2I6U1M4"/>
<evidence type="ECO:0000256" key="4">
    <source>
        <dbReference type="ARBA" id="ARBA00022837"/>
    </source>
</evidence>
<evidence type="ECO:0000256" key="2">
    <source>
        <dbReference type="ARBA" id="ARBA00009596"/>
    </source>
</evidence>
<keyword evidence="9" id="KW-0732">Signal</keyword>
<dbReference type="InterPro" id="IPR011992">
    <property type="entry name" value="EF-hand-dom_pair"/>
</dbReference>
<evidence type="ECO:0000256" key="6">
    <source>
        <dbReference type="ARBA" id="ARBA00023136"/>
    </source>
</evidence>
<proteinExistence type="inferred from homology"/>
<evidence type="ECO:0000259" key="10">
    <source>
        <dbReference type="PROSITE" id="PS50222"/>
    </source>
</evidence>
<organism evidence="11">
    <name type="scientific">Saccharina japonica</name>
    <name type="common">Sweet kelp</name>
    <name type="synonym">Laminaria japonica</name>
    <dbReference type="NCBI Taxonomy" id="88149"/>
    <lineage>
        <taxon>Eukaryota</taxon>
        <taxon>Sar</taxon>
        <taxon>Stramenopiles</taxon>
        <taxon>Ochrophyta</taxon>
        <taxon>PX clade</taxon>
        <taxon>Phaeophyceae</taxon>
        <taxon>Laminariales</taxon>
        <taxon>Laminariaceae</taxon>
        <taxon>Saccharina</taxon>
    </lineage>
</organism>
<reference evidence="11" key="1">
    <citation type="submission" date="2016-12" db="EMBL/GenBank/DDBJ databases">
        <title>Candidate genes identification of yield-related blade QTLs in the Japanese kelp Saccharina japonica based on high density SNP-based linkage map.</title>
        <authorList>
            <person name="Wang X."/>
            <person name="Chen Z."/>
            <person name="Li Q."/>
            <person name="Zhang J."/>
            <person name="Zhang P."/>
            <person name="Duan D."/>
        </authorList>
    </citation>
    <scope>NUCLEOTIDE SEQUENCE</scope>
    <source>
        <strain evidence="11">860</strain>
    </source>
</reference>
<feature type="compositionally biased region" description="Basic and acidic residues" evidence="7">
    <location>
        <begin position="93"/>
        <end position="104"/>
    </location>
</feature>
<evidence type="ECO:0000313" key="11">
    <source>
        <dbReference type="EMBL" id="AUO68230.1"/>
    </source>
</evidence>
<dbReference type="Gene3D" id="1.10.238.10">
    <property type="entry name" value="EF-hand"/>
    <property type="match status" value="1"/>
</dbReference>
<dbReference type="Pfam" id="PF16166">
    <property type="entry name" value="TIC20"/>
    <property type="match status" value="1"/>
</dbReference>